<evidence type="ECO:0000313" key="2">
    <source>
        <dbReference type="Proteomes" id="UP001237292"/>
    </source>
</evidence>
<dbReference type="Proteomes" id="UP001237292">
    <property type="component" value="Chromosome"/>
</dbReference>
<keyword evidence="2" id="KW-1185">Reference proteome</keyword>
<accession>A0ABY9NPP3</accession>
<protein>
    <submittedName>
        <fullName evidence="1">Uncharacterized protein</fullName>
    </submittedName>
</protein>
<gene>
    <name evidence="1" type="ORF">QL104_08525</name>
</gene>
<organism evidence="1 2">
    <name type="scientific">Pseudomonas piscis</name>
    <dbReference type="NCBI Taxonomy" id="2614538"/>
    <lineage>
        <taxon>Bacteria</taxon>
        <taxon>Pseudomonadati</taxon>
        <taxon>Pseudomonadota</taxon>
        <taxon>Gammaproteobacteria</taxon>
        <taxon>Pseudomonadales</taxon>
        <taxon>Pseudomonadaceae</taxon>
        <taxon>Pseudomonas</taxon>
    </lineage>
</organism>
<name>A0ABY9NPP3_9PSED</name>
<dbReference type="EMBL" id="CP133164">
    <property type="protein sequence ID" value="WMN19442.1"/>
    <property type="molecule type" value="Genomic_DNA"/>
</dbReference>
<reference evidence="1 2" key="1">
    <citation type="journal article" date="2023" name="Access Microbiol">
        <title>The genome of a steinernematid-associated Pseudomonas piscis bacterium encodes the biosynthesis of insect toxins.</title>
        <authorList>
            <person name="Awori R.M."/>
            <person name="Hendre P."/>
            <person name="Amugune N.O."/>
        </authorList>
    </citation>
    <scope>NUCLEOTIDE SEQUENCE [LARGE SCALE GENOMIC DNA]</scope>
    <source>
        <strain evidence="1 2">75</strain>
    </source>
</reference>
<proteinExistence type="predicted"/>
<evidence type="ECO:0000313" key="1">
    <source>
        <dbReference type="EMBL" id="WMN19442.1"/>
    </source>
</evidence>
<dbReference type="RefSeq" id="WP_085595897.1">
    <property type="nucleotide sequence ID" value="NZ_CP133164.1"/>
</dbReference>
<sequence length="89" mass="9947">MNRLEPLLGRARSVAELFRLGRDVEAAGEMVELFEPVQMLVDTAAASVQQDWVHLLGLLLACQEAQDWLGLADYLEYELVEWLQAGFAG</sequence>